<dbReference type="EMBL" id="GL629735">
    <property type="protein sequence ID" value="EFX05870.1"/>
    <property type="molecule type" value="Genomic_DNA"/>
</dbReference>
<reference evidence="4 5" key="1">
    <citation type="journal article" date="2011" name="Proc. Natl. Acad. Sci. U.S.A.">
        <title>Genome and transcriptome analyses of the mountain pine beetle-fungal symbiont Grosmannia clavigera, a lodgepole pine pathogen.</title>
        <authorList>
            <person name="DiGuistini S."/>
            <person name="Wang Y."/>
            <person name="Liao N.Y."/>
            <person name="Taylor G."/>
            <person name="Tanguay P."/>
            <person name="Feau N."/>
            <person name="Henrissat B."/>
            <person name="Chan S.K."/>
            <person name="Hesse-Orce U."/>
            <person name="Alamouti S.M."/>
            <person name="Tsui C.K.M."/>
            <person name="Docking R.T."/>
            <person name="Levasseur A."/>
            <person name="Haridas S."/>
            <person name="Robertson G."/>
            <person name="Birol I."/>
            <person name="Holt R.A."/>
            <person name="Marra M.A."/>
            <person name="Hamelin R.C."/>
            <person name="Hirst M."/>
            <person name="Jones S.J.M."/>
            <person name="Bohlmann J."/>
            <person name="Breuil C."/>
        </authorList>
    </citation>
    <scope>NUCLEOTIDE SEQUENCE [LARGE SCALE GENOMIC DNA]</scope>
    <source>
        <strain evidence="5">kw1407 / UAMH 11150</strain>
    </source>
</reference>
<dbReference type="RefSeq" id="XP_014175352.1">
    <property type="nucleotide sequence ID" value="XM_014319877.1"/>
</dbReference>
<dbReference type="Pfam" id="PF19501">
    <property type="entry name" value="PcRGLX_1st"/>
    <property type="match status" value="1"/>
</dbReference>
<name>F0X9L1_GROCL</name>
<evidence type="ECO:0000259" key="2">
    <source>
        <dbReference type="Pfam" id="PF21345"/>
    </source>
</evidence>
<sequence>MQSDQKITVAARWLRGQPTAATGLDVGTTFGLPWPRGDCPSSAIFSCHDDAGASVPLQSWLTAFWPDGSIKWTAHAIVVSGSDAYHVVARPNRADQKNETSQTDRAIRVSEADTAIIVDTGKISVEFAKSGGHVVKSITAANGTVIGSDGHLVLLSSSDDVGQDGSFQTHEAVGTVDGDGTPWLPFLLRFYLYAGSEAVRIVHTIVYDGSPTTAIRGLGLRIHVPLAATQLHNRHVRLAGVGGGVLSEAIHGLTGLWRDPGVEVRKAQHEGRPVSMPDAVPPDFSALHRWVPAWNDYSLVQLSPDGFNARKRTKAGQSWVKISGGTRAGGLAFLGSAHTGGLAVGLANFWERYPTGIDVSDAAADATAAASSITLWLYSPAAPPMDLRPYHDGLGQAGFDDQLDALRITYEDWEPGLGSAHGIARTNEIILVGLDHTPAARETAQLVDLIRNPPLLVASSEHIYQTAALGRYWKPFSTLSTASNSTTLHRLDLLFQFYHDQIEQRRWYGFWDHGDIMHTYDGDRHGWRYDVGGYAWDNSELSPDLWLWLFFLCTGRADSIPLRRGPDPPHDCKQARVSNALYRRIFYYLTADERVGDLLDEVLDAESAFLVLDPYRKVRPDRGTYRPQPDTISISLGTDWSAIAAAWLIAWERRGPTANAFRNKLFRSMRGIARLPNGFVAGFALYNPCTGDISPDSARGPVNVSHLSAMFGLVELCAELAYLTDETDSVDQPVDPSEPSEPSEPAEQRSFYQAWLDYCRFYNAPADEQLDRYGSTFPNLQLRQGHSRLTAYAAARFASPDLAARARREFATGDGYDQTTPWTVRPVDACENFTPAYEAPWVSTNITALYGLAAIQNMAWLADE</sequence>
<evidence type="ECO:0000313" key="5">
    <source>
        <dbReference type="Proteomes" id="UP000007796"/>
    </source>
</evidence>
<evidence type="ECO:0000259" key="3">
    <source>
        <dbReference type="Pfam" id="PF21346"/>
    </source>
</evidence>
<feature type="domain" description="PcRGLX/YetA-like central beta-sandwich" evidence="2">
    <location>
        <begin position="107"/>
        <end position="176"/>
    </location>
</feature>
<feature type="domain" description="PcRGLX/YetA-like N-terminal RIFT barrel" evidence="1">
    <location>
        <begin position="9"/>
        <end position="83"/>
    </location>
</feature>
<feature type="domain" description="PcRGLX/YetA-like C-terminal alpha/alpha toroid" evidence="3">
    <location>
        <begin position="453"/>
        <end position="559"/>
    </location>
</feature>
<evidence type="ECO:0000259" key="1">
    <source>
        <dbReference type="Pfam" id="PF19501"/>
    </source>
</evidence>
<dbReference type="InterPro" id="IPR048331">
    <property type="entry name" value="PcRGLX/YetA_3rd"/>
</dbReference>
<dbReference type="Pfam" id="PF21345">
    <property type="entry name" value="PcRGLX_2nd"/>
    <property type="match status" value="2"/>
</dbReference>
<accession>F0X9L1</accession>
<feature type="domain" description="PcRGLX/YetA-like central beta-sandwich" evidence="2">
    <location>
        <begin position="179"/>
        <end position="446"/>
    </location>
</feature>
<protein>
    <recommendedName>
        <fullName evidence="6">Tat pathway signal sequence domain protein</fullName>
    </recommendedName>
</protein>
<evidence type="ECO:0000313" key="4">
    <source>
        <dbReference type="EMBL" id="EFX05870.1"/>
    </source>
</evidence>
<dbReference type="PANTHER" id="PTHR40081:SF1">
    <property type="entry name" value="TAT PATHWAY SIGNAL SEQUENCE DOMAIN PROTEIN"/>
    <property type="match status" value="1"/>
</dbReference>
<dbReference type="InParanoid" id="F0X9L1"/>
<dbReference type="Pfam" id="PF21346">
    <property type="entry name" value="PcRGLX_3rd"/>
    <property type="match status" value="2"/>
</dbReference>
<keyword evidence="5" id="KW-1185">Reference proteome</keyword>
<dbReference type="eggNOG" id="ENOG502RK4D">
    <property type="taxonomic scope" value="Eukaryota"/>
</dbReference>
<dbReference type="Proteomes" id="UP000007796">
    <property type="component" value="Unassembled WGS sequence"/>
</dbReference>
<evidence type="ECO:0008006" key="6">
    <source>
        <dbReference type="Google" id="ProtNLM"/>
    </source>
</evidence>
<dbReference type="InterPro" id="IPR048330">
    <property type="entry name" value="PcRGLX/YetA_2nd"/>
</dbReference>
<dbReference type="PANTHER" id="PTHR40081">
    <property type="entry name" value="CONCANAVALIN A-LIKE LECTIN/GLUCANASE"/>
    <property type="match status" value="1"/>
</dbReference>
<organism evidence="5">
    <name type="scientific">Grosmannia clavigera (strain kw1407 / UAMH 11150)</name>
    <name type="common">Blue stain fungus</name>
    <name type="synonym">Graphiocladiella clavigera</name>
    <dbReference type="NCBI Taxonomy" id="655863"/>
    <lineage>
        <taxon>Eukaryota</taxon>
        <taxon>Fungi</taxon>
        <taxon>Dikarya</taxon>
        <taxon>Ascomycota</taxon>
        <taxon>Pezizomycotina</taxon>
        <taxon>Sordariomycetes</taxon>
        <taxon>Sordariomycetidae</taxon>
        <taxon>Ophiostomatales</taxon>
        <taxon>Ophiostomataceae</taxon>
        <taxon>Leptographium</taxon>
    </lineage>
</organism>
<proteinExistence type="predicted"/>
<dbReference type="HOGENOM" id="CLU_005777_0_0_1"/>
<dbReference type="GeneID" id="25977094"/>
<dbReference type="OrthoDB" id="4798501at2759"/>
<dbReference type="InterPro" id="IPR048329">
    <property type="entry name" value="PcRGLX_1st"/>
</dbReference>
<feature type="domain" description="PcRGLX/YetA-like C-terminal alpha/alpha toroid" evidence="3">
    <location>
        <begin position="571"/>
        <end position="863"/>
    </location>
</feature>
<dbReference type="InterPro" id="IPR045793">
    <property type="entry name" value="PcRGLX/YetA-like"/>
</dbReference>
<gene>
    <name evidence="4" type="ORF">CMQ_3939</name>
</gene>
<dbReference type="AlphaFoldDB" id="F0X9L1"/>